<dbReference type="Pfam" id="PF12796">
    <property type="entry name" value="Ank_2"/>
    <property type="match status" value="3"/>
</dbReference>
<feature type="repeat" description="ANK" evidence="3">
    <location>
        <begin position="46"/>
        <end position="78"/>
    </location>
</feature>
<accession>A0A179G9B8</accession>
<evidence type="ECO:0000256" key="1">
    <source>
        <dbReference type="ARBA" id="ARBA00022737"/>
    </source>
</evidence>
<sequence length="315" mass="33658">MNGGDTEARTDDGWTPLAHAVEREMAAAAVKVLLEHGADIKALSPRGISHLRVACEVGNVRIAEILLEHGADLSDEDPTLQPLINVAAANFDAKLVEVLMSYGARIEDTDVNGFTPLIVASSEGCVETARELLVSGANVEATLISGHTALQAATINGRTDVVELLLKHGANTAVLDAVGRTLAHLAASNGHFTIFKLLSKVSDIYRRDNNGRTPFFHAAIRGRCDILSFLLCSDRDGNVNNAGLSGAQADHSGNIKDFFGTMPIVAAERNGHEDAVQTILTGKSSMSNVGWETPWWAKKILPNMCYCDNVMADDC</sequence>
<comment type="caution">
    <text evidence="4">The sequence shown here is derived from an EMBL/GenBank/DDBJ whole genome shotgun (WGS) entry which is preliminary data.</text>
</comment>
<dbReference type="InterPro" id="IPR036770">
    <property type="entry name" value="Ankyrin_rpt-contain_sf"/>
</dbReference>
<keyword evidence="1" id="KW-0677">Repeat</keyword>
<dbReference type="Proteomes" id="UP000078340">
    <property type="component" value="Unassembled WGS sequence"/>
</dbReference>
<protein>
    <submittedName>
        <fullName evidence="4">Ankyrin repeats (3 copies) domain-containing protein</fullName>
    </submittedName>
</protein>
<evidence type="ECO:0000256" key="2">
    <source>
        <dbReference type="ARBA" id="ARBA00023043"/>
    </source>
</evidence>
<dbReference type="SUPFAM" id="SSF48403">
    <property type="entry name" value="Ankyrin repeat"/>
    <property type="match status" value="1"/>
</dbReference>
<dbReference type="PROSITE" id="PS50088">
    <property type="entry name" value="ANK_REPEAT"/>
    <property type="match status" value="4"/>
</dbReference>
<feature type="repeat" description="ANK" evidence="3">
    <location>
        <begin position="12"/>
        <end position="45"/>
    </location>
</feature>
<dbReference type="EMBL" id="LSBI01000018">
    <property type="protein sequence ID" value="OAQ74404.1"/>
    <property type="molecule type" value="Genomic_DNA"/>
</dbReference>
<dbReference type="STRING" id="33203.A0A179G9B8"/>
<dbReference type="PROSITE" id="PS50297">
    <property type="entry name" value="ANK_REP_REGION"/>
    <property type="match status" value="4"/>
</dbReference>
<evidence type="ECO:0000313" key="4">
    <source>
        <dbReference type="EMBL" id="OAQ74404.1"/>
    </source>
</evidence>
<dbReference type="OMA" id="SGHEMAH"/>
<dbReference type="AlphaFoldDB" id="A0A179G9B8"/>
<reference evidence="4 5" key="1">
    <citation type="submission" date="2016-02" db="EMBL/GenBank/DDBJ databases">
        <title>Biosynthesis of antibiotic leucinostatins and their inhibition on Phytophthora in bio-control Purpureocillium lilacinum.</title>
        <authorList>
            <person name="Wang G."/>
            <person name="Liu Z."/>
            <person name="Lin R."/>
            <person name="Li E."/>
            <person name="Mao Z."/>
            <person name="Ling J."/>
            <person name="Yin W."/>
            <person name="Xie B."/>
        </authorList>
    </citation>
    <scope>NUCLEOTIDE SEQUENCE [LARGE SCALE GENOMIC DNA]</scope>
    <source>
        <strain evidence="4">PLFJ-1</strain>
    </source>
</reference>
<dbReference type="Gene3D" id="1.25.40.20">
    <property type="entry name" value="Ankyrin repeat-containing domain"/>
    <property type="match status" value="1"/>
</dbReference>
<feature type="repeat" description="ANK" evidence="3">
    <location>
        <begin position="112"/>
        <end position="144"/>
    </location>
</feature>
<dbReference type="PANTHER" id="PTHR24198:SF165">
    <property type="entry name" value="ANKYRIN REPEAT-CONTAINING PROTEIN-RELATED"/>
    <property type="match status" value="1"/>
</dbReference>
<keyword evidence="2 3" id="KW-0040">ANK repeat</keyword>
<feature type="repeat" description="ANK" evidence="3">
    <location>
        <begin position="145"/>
        <end position="177"/>
    </location>
</feature>
<dbReference type="SMART" id="SM00248">
    <property type="entry name" value="ANK"/>
    <property type="match status" value="8"/>
</dbReference>
<proteinExistence type="predicted"/>
<dbReference type="PANTHER" id="PTHR24198">
    <property type="entry name" value="ANKYRIN REPEAT AND PROTEIN KINASE DOMAIN-CONTAINING PROTEIN"/>
    <property type="match status" value="1"/>
</dbReference>
<gene>
    <name evidence="4" type="ORF">VFPFJ_10950</name>
</gene>
<evidence type="ECO:0000256" key="3">
    <source>
        <dbReference type="PROSITE-ProRule" id="PRU00023"/>
    </source>
</evidence>
<dbReference type="InterPro" id="IPR002110">
    <property type="entry name" value="Ankyrin_rpt"/>
</dbReference>
<name>A0A179G9B8_PURLI</name>
<organism evidence="4 5">
    <name type="scientific">Purpureocillium lilacinum</name>
    <name type="common">Paecilomyces lilacinus</name>
    <dbReference type="NCBI Taxonomy" id="33203"/>
    <lineage>
        <taxon>Eukaryota</taxon>
        <taxon>Fungi</taxon>
        <taxon>Dikarya</taxon>
        <taxon>Ascomycota</taxon>
        <taxon>Pezizomycotina</taxon>
        <taxon>Sordariomycetes</taxon>
        <taxon>Hypocreomycetidae</taxon>
        <taxon>Hypocreales</taxon>
        <taxon>Ophiocordycipitaceae</taxon>
        <taxon>Purpureocillium</taxon>
    </lineage>
</organism>
<evidence type="ECO:0000313" key="5">
    <source>
        <dbReference type="Proteomes" id="UP000078340"/>
    </source>
</evidence>